<reference evidence="5 6" key="1">
    <citation type="submission" date="2016-04" db="EMBL/GenBank/DDBJ databases">
        <title>Complete genome seqeunce of Leptospira alstonii serovar Room22.</title>
        <authorList>
            <person name="Nally J.E."/>
            <person name="Bayles D.O."/>
            <person name="Hurley D."/>
            <person name="Fanning S."/>
            <person name="McMahon B.J."/>
            <person name="Arent Z."/>
        </authorList>
    </citation>
    <scope>NUCLEOTIDE SEQUENCE [LARGE SCALE GENOMIC DNA]</scope>
    <source>
        <strain evidence="5 6">GWTS #1</strain>
    </source>
</reference>
<dbReference type="AlphaFoldDB" id="A0A1D7V3B2"/>
<keyword evidence="4" id="KW-0325">Glycoprotein</keyword>
<accession>A0A1D7V3B2</accession>
<dbReference type="Pfam" id="PF01839">
    <property type="entry name" value="FG-GAP"/>
    <property type="match status" value="3"/>
</dbReference>
<dbReference type="GO" id="GO:0016787">
    <property type="term" value="F:hydrolase activity"/>
    <property type="evidence" value="ECO:0007669"/>
    <property type="project" value="UniProtKB-KW"/>
</dbReference>
<evidence type="ECO:0000256" key="4">
    <source>
        <dbReference type="ARBA" id="ARBA00023180"/>
    </source>
</evidence>
<dbReference type="InterPro" id="IPR013517">
    <property type="entry name" value="FG-GAP"/>
</dbReference>
<dbReference type="Gene3D" id="2.130.10.130">
    <property type="entry name" value="Integrin alpha, N-terminal"/>
    <property type="match status" value="4"/>
</dbReference>
<evidence type="ECO:0008006" key="7">
    <source>
        <dbReference type="Google" id="ProtNLM"/>
    </source>
</evidence>
<evidence type="ECO:0000256" key="2">
    <source>
        <dbReference type="ARBA" id="ARBA00022737"/>
    </source>
</evidence>
<protein>
    <recommendedName>
        <fullName evidence="7">VCBS repeat-containing protein</fullName>
    </recommendedName>
</protein>
<dbReference type="Proteomes" id="UP000094197">
    <property type="component" value="Chromosome 2"/>
</dbReference>
<dbReference type="PANTHER" id="PTHR23221:SF7">
    <property type="entry name" value="PHOSPHATIDYLINOSITOL-GLYCAN-SPECIFIC PHOSPHOLIPASE D"/>
    <property type="match status" value="1"/>
</dbReference>
<evidence type="ECO:0000313" key="6">
    <source>
        <dbReference type="Proteomes" id="UP000094197"/>
    </source>
</evidence>
<dbReference type="PRINTS" id="PR01185">
    <property type="entry name" value="INTEGRINA"/>
</dbReference>
<organism evidence="5 6">
    <name type="scientific">Leptospira tipperaryensis</name>
    <dbReference type="NCBI Taxonomy" id="2564040"/>
    <lineage>
        <taxon>Bacteria</taxon>
        <taxon>Pseudomonadati</taxon>
        <taxon>Spirochaetota</taxon>
        <taxon>Spirochaetia</taxon>
        <taxon>Leptospirales</taxon>
        <taxon>Leptospiraceae</taxon>
        <taxon>Leptospira</taxon>
    </lineage>
</organism>
<keyword evidence="6" id="KW-1185">Reference proteome</keyword>
<name>A0A1D7V3B2_9LEPT</name>
<dbReference type="KEGG" id="laj:A0128_19995"/>
<dbReference type="GO" id="GO:0007155">
    <property type="term" value="P:cell adhesion"/>
    <property type="evidence" value="ECO:0007669"/>
    <property type="project" value="InterPro"/>
</dbReference>
<dbReference type="InterPro" id="IPR028994">
    <property type="entry name" value="Integrin_alpha_N"/>
</dbReference>
<dbReference type="SUPFAM" id="SSF69318">
    <property type="entry name" value="Integrin alpha N-terminal domain"/>
    <property type="match status" value="2"/>
</dbReference>
<keyword evidence="3" id="KW-0378">Hydrolase</keyword>
<sequence length="598" mass="61041">MFQSKPKDFQITEADVVSLKLFSFLVSNILKRIFKINFSIVFFSVWMIGCVKPIFNPEITYSHAWWETEILKCILSGACADRTPPTLNVVNLSSSHNSILESGFIVGVANDDLFLSRVEVSLDSGPFLPALGTFTWRYAVPSSWKSGSLHSVQVRSVDFAGNSSEILNFGFRKGSNKDVNGDGIPDIAIVASLFSTTRNGDVYLYYGLGKGGFNPTSATMANVIITGDAAASFGYALQLGDVNGDGFADLVAGGSFEYGGANGKVYVFYSNGASGILASSFANANLTLNAGASTTLGYSLSLGDVNGDGITDIAASGYVGAGIAQIYHGGSNGVSPTPNTSIVGPGTNFGSAVRLGDLNGDGFSDLIVNGNTFSSSSGRLWIFHSSSSGISATNTAAPTLTLTGASASDAFGLSMETGDVNGDGFEDLIAASVGYSGSMGRVYTFHGSSSGLTAVSVSGANQTLTGVSASETFGNSLALGDINGDGFLDLAVSSTNFSAALGKVSFFHSTGTTISGTPSATIQGEAAGDGFGGGAFADFNGDGFSDFIAGAGGNTGSSGRSYLFYSPGASGLVVSLAVSANLAISGPTNSLFGQAFSH</sequence>
<keyword evidence="2" id="KW-0677">Repeat</keyword>
<dbReference type="InterPro" id="IPR000413">
    <property type="entry name" value="Integrin_alpha"/>
</dbReference>
<dbReference type="EMBL" id="CP015218">
    <property type="protein sequence ID" value="AOP36306.1"/>
    <property type="molecule type" value="Genomic_DNA"/>
</dbReference>
<dbReference type="PROSITE" id="PS51470">
    <property type="entry name" value="FG_GAP"/>
    <property type="match status" value="2"/>
</dbReference>
<proteinExistence type="predicted"/>
<dbReference type="GO" id="GO:0008305">
    <property type="term" value="C:integrin complex"/>
    <property type="evidence" value="ECO:0007669"/>
    <property type="project" value="InterPro"/>
</dbReference>
<keyword evidence="1" id="KW-0732">Signal</keyword>
<evidence type="ECO:0000256" key="1">
    <source>
        <dbReference type="ARBA" id="ARBA00022729"/>
    </source>
</evidence>
<dbReference type="InterPro" id="IPR013519">
    <property type="entry name" value="Int_alpha_beta-p"/>
</dbReference>
<dbReference type="Pfam" id="PF13517">
    <property type="entry name" value="FG-GAP_3"/>
    <property type="match status" value="2"/>
</dbReference>
<evidence type="ECO:0000256" key="3">
    <source>
        <dbReference type="ARBA" id="ARBA00022801"/>
    </source>
</evidence>
<dbReference type="SMART" id="SM00191">
    <property type="entry name" value="Int_alpha"/>
    <property type="match status" value="7"/>
</dbReference>
<gene>
    <name evidence="5" type="ORF">A0128_19995</name>
</gene>
<dbReference type="PANTHER" id="PTHR23221">
    <property type="entry name" value="GLYCOSYLPHOSPHATIDYLINOSITOL PHOSPHOLIPASE D"/>
    <property type="match status" value="1"/>
</dbReference>
<evidence type="ECO:0000313" key="5">
    <source>
        <dbReference type="EMBL" id="AOP36306.1"/>
    </source>
</evidence>